<keyword evidence="5" id="KW-0539">Nucleus</keyword>
<feature type="transmembrane region" description="Helical" evidence="7">
    <location>
        <begin position="427"/>
        <end position="458"/>
    </location>
</feature>
<feature type="compositionally biased region" description="Basic and acidic residues" evidence="6">
    <location>
        <begin position="91"/>
        <end position="101"/>
    </location>
</feature>
<comment type="subcellular location">
    <subcellularLocation>
        <location evidence="1">Nucleus</location>
    </subcellularLocation>
</comment>
<dbReference type="GO" id="GO:0005634">
    <property type="term" value="C:nucleus"/>
    <property type="evidence" value="ECO:0007669"/>
    <property type="project" value="UniProtKB-SubCell"/>
</dbReference>
<evidence type="ECO:0000256" key="5">
    <source>
        <dbReference type="ARBA" id="ARBA00023242"/>
    </source>
</evidence>
<dbReference type="InterPro" id="IPR012337">
    <property type="entry name" value="RNaseH-like_sf"/>
</dbReference>
<evidence type="ECO:0000313" key="8">
    <source>
        <dbReference type="EMBL" id="KZT08290.1"/>
    </source>
</evidence>
<keyword evidence="7" id="KW-0472">Membrane</keyword>
<dbReference type="InterPro" id="IPR052035">
    <property type="entry name" value="ZnF_BED_domain_contain"/>
</dbReference>
<evidence type="ECO:0000256" key="1">
    <source>
        <dbReference type="ARBA" id="ARBA00004123"/>
    </source>
</evidence>
<gene>
    <name evidence="8" type="ORF">LAESUDRAFT_649153</name>
</gene>
<dbReference type="OrthoDB" id="2800877at2759"/>
<dbReference type="PANTHER" id="PTHR46481">
    <property type="entry name" value="ZINC FINGER BED DOMAIN-CONTAINING PROTEIN 4"/>
    <property type="match status" value="1"/>
</dbReference>
<dbReference type="GeneID" id="63821184"/>
<feature type="region of interest" description="Disordered" evidence="6">
    <location>
        <begin position="90"/>
        <end position="120"/>
    </location>
</feature>
<feature type="compositionally biased region" description="Basic and acidic residues" evidence="6">
    <location>
        <begin position="14"/>
        <end position="23"/>
    </location>
</feature>
<dbReference type="AlphaFoldDB" id="A0A165F3B2"/>
<sequence>METSDGETVLRQVQAKESEDSRRSGTRGPRNEALPHWTGPKAILDPQGGKRWLFVCKHCDAERTVVRQADEWKDERRKPVLGNLTTHTNSKHVDTVKEVKAAKTTPQDGQNPSRSANGSYTPASARLMEKFLEDGRLNPKRDPTQKGFLRVFAAWLLEENLPFTTGEAPGLHRLFHYLGIKFILPTDTTVRNTLARIFADLHAALVKELAAINGWVAARDKLEALTLTPSDWNLLQQLCEILGAFTVVTRHMSLADTPTLPWVLPMYHHMQGTLEQAIATTTLSSIKRATTAGLSKLNAYFVKALDCQHNVIATGKLLGEDRKERAWTIFEYVFQEYEKTGPKVVVKPQMASQPITQTFLDTLTSDVDFAADTPVIAESELERWKRGVGGKGDPYAPLIWWKVILILRVFKVFCLCWLVYRLMNMSFLAFLIWLEISLPFLVQVSQLNICFLLAAMYVPMHAAP</sequence>
<evidence type="ECO:0000256" key="6">
    <source>
        <dbReference type="SAM" id="MobiDB-lite"/>
    </source>
</evidence>
<dbReference type="RefSeq" id="XP_040766030.1">
    <property type="nucleotide sequence ID" value="XM_040904154.1"/>
</dbReference>
<dbReference type="InParanoid" id="A0A165F3B2"/>
<evidence type="ECO:0000313" key="9">
    <source>
        <dbReference type="Proteomes" id="UP000076871"/>
    </source>
</evidence>
<dbReference type="EMBL" id="KV427615">
    <property type="protein sequence ID" value="KZT08290.1"/>
    <property type="molecule type" value="Genomic_DNA"/>
</dbReference>
<dbReference type="Proteomes" id="UP000076871">
    <property type="component" value="Unassembled WGS sequence"/>
</dbReference>
<reference evidence="8 9" key="1">
    <citation type="journal article" date="2016" name="Mol. Biol. Evol.">
        <title>Comparative Genomics of Early-Diverging Mushroom-Forming Fungi Provides Insights into the Origins of Lignocellulose Decay Capabilities.</title>
        <authorList>
            <person name="Nagy L.G."/>
            <person name="Riley R."/>
            <person name="Tritt A."/>
            <person name="Adam C."/>
            <person name="Daum C."/>
            <person name="Floudas D."/>
            <person name="Sun H."/>
            <person name="Yadav J.S."/>
            <person name="Pangilinan J."/>
            <person name="Larsson K.H."/>
            <person name="Matsuura K."/>
            <person name="Barry K."/>
            <person name="Labutti K."/>
            <person name="Kuo R."/>
            <person name="Ohm R.A."/>
            <person name="Bhattacharya S.S."/>
            <person name="Shirouzu T."/>
            <person name="Yoshinaga Y."/>
            <person name="Martin F.M."/>
            <person name="Grigoriev I.V."/>
            <person name="Hibbett D.S."/>
        </authorList>
    </citation>
    <scope>NUCLEOTIDE SEQUENCE [LARGE SCALE GENOMIC DNA]</scope>
    <source>
        <strain evidence="8 9">93-53</strain>
    </source>
</reference>
<dbReference type="SUPFAM" id="SSF53098">
    <property type="entry name" value="Ribonuclease H-like"/>
    <property type="match status" value="1"/>
</dbReference>
<feature type="region of interest" description="Disordered" evidence="6">
    <location>
        <begin position="1"/>
        <end position="43"/>
    </location>
</feature>
<protein>
    <submittedName>
        <fullName evidence="8">Uncharacterized protein</fullName>
    </submittedName>
</protein>
<evidence type="ECO:0000256" key="2">
    <source>
        <dbReference type="ARBA" id="ARBA00022723"/>
    </source>
</evidence>
<keyword evidence="2" id="KW-0479">Metal-binding</keyword>
<dbReference type="PANTHER" id="PTHR46481:SF10">
    <property type="entry name" value="ZINC FINGER BED DOMAIN-CONTAINING PROTEIN 39"/>
    <property type="match status" value="1"/>
</dbReference>
<evidence type="ECO:0000256" key="3">
    <source>
        <dbReference type="ARBA" id="ARBA00022771"/>
    </source>
</evidence>
<evidence type="ECO:0000256" key="4">
    <source>
        <dbReference type="ARBA" id="ARBA00022833"/>
    </source>
</evidence>
<feature type="compositionally biased region" description="Polar residues" evidence="6">
    <location>
        <begin position="104"/>
        <end position="120"/>
    </location>
</feature>
<keyword evidence="7" id="KW-0812">Transmembrane</keyword>
<proteinExistence type="predicted"/>
<keyword evidence="9" id="KW-1185">Reference proteome</keyword>
<keyword evidence="4" id="KW-0862">Zinc</keyword>
<name>A0A165F3B2_9APHY</name>
<accession>A0A165F3B2</accession>
<evidence type="ECO:0000256" key="7">
    <source>
        <dbReference type="SAM" id="Phobius"/>
    </source>
</evidence>
<feature type="transmembrane region" description="Helical" evidence="7">
    <location>
        <begin position="399"/>
        <end position="420"/>
    </location>
</feature>
<keyword evidence="7" id="KW-1133">Transmembrane helix</keyword>
<keyword evidence="3" id="KW-0863">Zinc-finger</keyword>
<organism evidence="8 9">
    <name type="scientific">Laetiporus sulphureus 93-53</name>
    <dbReference type="NCBI Taxonomy" id="1314785"/>
    <lineage>
        <taxon>Eukaryota</taxon>
        <taxon>Fungi</taxon>
        <taxon>Dikarya</taxon>
        <taxon>Basidiomycota</taxon>
        <taxon>Agaricomycotina</taxon>
        <taxon>Agaricomycetes</taxon>
        <taxon>Polyporales</taxon>
        <taxon>Laetiporus</taxon>
    </lineage>
</organism>
<dbReference type="GO" id="GO:0008270">
    <property type="term" value="F:zinc ion binding"/>
    <property type="evidence" value="ECO:0007669"/>
    <property type="project" value="UniProtKB-KW"/>
</dbReference>